<evidence type="ECO:0000313" key="2">
    <source>
        <dbReference type="Proteomes" id="UP000030645"/>
    </source>
</evidence>
<dbReference type="EMBL" id="KE344787">
    <property type="protein sequence ID" value="EXB79425.1"/>
    <property type="molecule type" value="Genomic_DNA"/>
</dbReference>
<dbReference type="Proteomes" id="UP000030645">
    <property type="component" value="Unassembled WGS sequence"/>
</dbReference>
<sequence>MRSTFHEKFEHDVKVKINTKIIALHVDKISEGKSAEINWRHGRLEMTEEGDDIRPMETTTNKS</sequence>
<proteinExistence type="predicted"/>
<accession>W9RKS5</accession>
<keyword evidence="2" id="KW-1185">Reference proteome</keyword>
<gene>
    <name evidence="1" type="ORF">L484_011618</name>
</gene>
<reference evidence="2" key="1">
    <citation type="submission" date="2013-01" db="EMBL/GenBank/DDBJ databases">
        <title>Draft Genome Sequence of a Mulberry Tree, Morus notabilis C.K. Schneid.</title>
        <authorList>
            <person name="He N."/>
            <person name="Zhao S."/>
        </authorList>
    </citation>
    <scope>NUCLEOTIDE SEQUENCE</scope>
</reference>
<organism evidence="1 2">
    <name type="scientific">Morus notabilis</name>
    <dbReference type="NCBI Taxonomy" id="981085"/>
    <lineage>
        <taxon>Eukaryota</taxon>
        <taxon>Viridiplantae</taxon>
        <taxon>Streptophyta</taxon>
        <taxon>Embryophyta</taxon>
        <taxon>Tracheophyta</taxon>
        <taxon>Spermatophyta</taxon>
        <taxon>Magnoliopsida</taxon>
        <taxon>eudicotyledons</taxon>
        <taxon>Gunneridae</taxon>
        <taxon>Pentapetalae</taxon>
        <taxon>rosids</taxon>
        <taxon>fabids</taxon>
        <taxon>Rosales</taxon>
        <taxon>Moraceae</taxon>
        <taxon>Moreae</taxon>
        <taxon>Morus</taxon>
    </lineage>
</organism>
<evidence type="ECO:0000313" key="1">
    <source>
        <dbReference type="EMBL" id="EXB79425.1"/>
    </source>
</evidence>
<dbReference type="AlphaFoldDB" id="W9RKS5"/>
<name>W9RKS5_9ROSA</name>
<protein>
    <submittedName>
        <fullName evidence="1">Uncharacterized protein</fullName>
    </submittedName>
</protein>